<sequence length="116" mass="13587">MVRLVVGYVMKPETTLQIAKNLGYASEEECPMGARLYLNRYLRDYNPRFPVFVAVDYPPFKGKSLAYVLVLRYEDGDRKRQFKERPVDLKVSQLLGELGGMEQGDNWWWGAVVHRW</sequence>
<dbReference type="EMBL" id="WQMT02000011">
    <property type="protein sequence ID" value="KAG9217853.1"/>
    <property type="molecule type" value="Genomic_DNA"/>
</dbReference>
<accession>A0ACB7IHX5</accession>
<evidence type="ECO:0000313" key="1">
    <source>
        <dbReference type="EMBL" id="KAG9217853.1"/>
    </source>
</evidence>
<dbReference type="Proteomes" id="UP000824881">
    <property type="component" value="Unassembled WGS sequence"/>
</dbReference>
<evidence type="ECO:0000313" key="2">
    <source>
        <dbReference type="Proteomes" id="UP000824881"/>
    </source>
</evidence>
<organism evidence="1 2">
    <name type="scientific">Pleurotus cornucopiae</name>
    <name type="common">Cornucopia mushroom</name>
    <dbReference type="NCBI Taxonomy" id="5321"/>
    <lineage>
        <taxon>Eukaryota</taxon>
        <taxon>Fungi</taxon>
        <taxon>Dikarya</taxon>
        <taxon>Basidiomycota</taxon>
        <taxon>Agaricomycotina</taxon>
        <taxon>Agaricomycetes</taxon>
        <taxon>Agaricomycetidae</taxon>
        <taxon>Agaricales</taxon>
        <taxon>Pleurotineae</taxon>
        <taxon>Pleurotaceae</taxon>
        <taxon>Pleurotus</taxon>
    </lineage>
</organism>
<keyword evidence="2" id="KW-1185">Reference proteome</keyword>
<reference evidence="1 2" key="1">
    <citation type="journal article" date="2021" name="Appl. Environ. Microbiol.">
        <title>Genetic linkage and physical mapping for an oyster mushroom Pleurotus cornucopiae and QTL analysis for the trait cap color.</title>
        <authorList>
            <person name="Zhang Y."/>
            <person name="Gao W."/>
            <person name="Sonnenberg A."/>
            <person name="Chen Q."/>
            <person name="Zhang J."/>
            <person name="Huang C."/>
        </authorList>
    </citation>
    <scope>NUCLEOTIDE SEQUENCE [LARGE SCALE GENOMIC DNA]</scope>
    <source>
        <strain evidence="1">CCMSSC00406</strain>
    </source>
</reference>
<comment type="caution">
    <text evidence="1">The sequence shown here is derived from an EMBL/GenBank/DDBJ whole genome shotgun (WGS) entry which is preliminary data.</text>
</comment>
<name>A0ACB7IHX5_PLECO</name>
<gene>
    <name evidence="1" type="ORF">CCMSSC00406_0005223</name>
</gene>
<protein>
    <submittedName>
        <fullName evidence="1">Uncharacterized protein</fullName>
    </submittedName>
</protein>
<proteinExistence type="predicted"/>